<evidence type="ECO:0000313" key="11">
    <source>
        <dbReference type="EMBL" id="KAK0173649.1"/>
    </source>
</evidence>
<feature type="transmembrane region" description="Helical" evidence="10">
    <location>
        <begin position="477"/>
        <end position="504"/>
    </location>
</feature>
<keyword evidence="6 10" id="KW-1133">Transmembrane helix</keyword>
<feature type="transmembrane region" description="Helical" evidence="10">
    <location>
        <begin position="420"/>
        <end position="439"/>
    </location>
</feature>
<feature type="transmembrane region" description="Helical" evidence="10">
    <location>
        <begin position="146"/>
        <end position="168"/>
    </location>
</feature>
<dbReference type="GO" id="GO:0005549">
    <property type="term" value="F:odorant binding"/>
    <property type="evidence" value="ECO:0007669"/>
    <property type="project" value="InterPro"/>
</dbReference>
<dbReference type="GO" id="GO:0005886">
    <property type="term" value="C:plasma membrane"/>
    <property type="evidence" value="ECO:0007669"/>
    <property type="project" value="UniProtKB-SubCell"/>
</dbReference>
<keyword evidence="4 10" id="KW-0812">Transmembrane</keyword>
<dbReference type="EMBL" id="JAQQBS010000002">
    <property type="protein sequence ID" value="KAK0173649.1"/>
    <property type="molecule type" value="Genomic_DNA"/>
</dbReference>
<dbReference type="Pfam" id="PF02949">
    <property type="entry name" value="7tm_6"/>
    <property type="match status" value="2"/>
</dbReference>
<evidence type="ECO:0008006" key="13">
    <source>
        <dbReference type="Google" id="ProtNLM"/>
    </source>
</evidence>
<reference evidence="11" key="2">
    <citation type="submission" date="2023-03" db="EMBL/GenBank/DDBJ databases">
        <authorList>
            <person name="Inwood S.N."/>
            <person name="Skelly J.G."/>
            <person name="Guhlin J."/>
            <person name="Harrop T.W.R."/>
            <person name="Goldson S.G."/>
            <person name="Dearden P.K."/>
        </authorList>
    </citation>
    <scope>NUCLEOTIDE SEQUENCE</scope>
    <source>
        <strain evidence="11">Irish</strain>
        <tissue evidence="11">Whole body</tissue>
    </source>
</reference>
<evidence type="ECO:0000256" key="6">
    <source>
        <dbReference type="ARBA" id="ARBA00022989"/>
    </source>
</evidence>
<keyword evidence="7 10" id="KW-0472">Membrane</keyword>
<comment type="subcellular location">
    <subcellularLocation>
        <location evidence="1">Cell membrane</location>
        <topology evidence="1">Multi-pass membrane protein</topology>
    </subcellularLocation>
</comment>
<evidence type="ECO:0000313" key="12">
    <source>
        <dbReference type="Proteomes" id="UP001168990"/>
    </source>
</evidence>
<organism evidence="11 12">
    <name type="scientific">Microctonus aethiopoides</name>
    <dbReference type="NCBI Taxonomy" id="144406"/>
    <lineage>
        <taxon>Eukaryota</taxon>
        <taxon>Metazoa</taxon>
        <taxon>Ecdysozoa</taxon>
        <taxon>Arthropoda</taxon>
        <taxon>Hexapoda</taxon>
        <taxon>Insecta</taxon>
        <taxon>Pterygota</taxon>
        <taxon>Neoptera</taxon>
        <taxon>Endopterygota</taxon>
        <taxon>Hymenoptera</taxon>
        <taxon>Apocrita</taxon>
        <taxon>Ichneumonoidea</taxon>
        <taxon>Braconidae</taxon>
        <taxon>Euphorinae</taxon>
        <taxon>Microctonus</taxon>
    </lineage>
</organism>
<keyword evidence="12" id="KW-1185">Reference proteome</keyword>
<keyword evidence="8" id="KW-0675">Receptor</keyword>
<dbReference type="PANTHER" id="PTHR21137:SF35">
    <property type="entry name" value="ODORANT RECEPTOR 19A-RELATED"/>
    <property type="match status" value="1"/>
</dbReference>
<evidence type="ECO:0000256" key="10">
    <source>
        <dbReference type="SAM" id="Phobius"/>
    </source>
</evidence>
<keyword evidence="9" id="KW-0807">Transducer</keyword>
<gene>
    <name evidence="11" type="ORF">PV328_006815</name>
</gene>
<keyword evidence="2" id="KW-1003">Cell membrane</keyword>
<comment type="caution">
    <text evidence="11">The sequence shown here is derived from an EMBL/GenBank/DDBJ whole genome shotgun (WGS) entry which is preliminary data.</text>
</comment>
<evidence type="ECO:0000256" key="8">
    <source>
        <dbReference type="ARBA" id="ARBA00023170"/>
    </source>
</evidence>
<evidence type="ECO:0000256" key="1">
    <source>
        <dbReference type="ARBA" id="ARBA00004651"/>
    </source>
</evidence>
<dbReference type="GO" id="GO:0004984">
    <property type="term" value="F:olfactory receptor activity"/>
    <property type="evidence" value="ECO:0007669"/>
    <property type="project" value="InterPro"/>
</dbReference>
<feature type="transmembrane region" description="Helical" evidence="10">
    <location>
        <begin position="588"/>
        <end position="610"/>
    </location>
</feature>
<feature type="transmembrane region" description="Helical" evidence="10">
    <location>
        <begin position="53"/>
        <end position="75"/>
    </location>
</feature>
<feature type="transmembrane region" description="Helical" evidence="10">
    <location>
        <begin position="326"/>
        <end position="350"/>
    </location>
</feature>
<reference evidence="11" key="1">
    <citation type="journal article" date="2023" name="bioRxiv">
        <title>Scaffold-level genome assemblies of two parasitoid biocontrol wasps reveal the parthenogenesis mechanism and an associated novel virus.</title>
        <authorList>
            <person name="Inwood S."/>
            <person name="Skelly J."/>
            <person name="Guhlin J."/>
            <person name="Harrop T."/>
            <person name="Goldson S."/>
            <person name="Dearden P."/>
        </authorList>
    </citation>
    <scope>NUCLEOTIDE SEQUENCE</scope>
    <source>
        <strain evidence="11">Irish</strain>
        <tissue evidence="11">Whole body</tissue>
    </source>
</reference>
<evidence type="ECO:0000256" key="2">
    <source>
        <dbReference type="ARBA" id="ARBA00022475"/>
    </source>
</evidence>
<dbReference type="PANTHER" id="PTHR21137">
    <property type="entry name" value="ODORANT RECEPTOR"/>
    <property type="match status" value="1"/>
</dbReference>
<proteinExistence type="predicted"/>
<dbReference type="GO" id="GO:0007165">
    <property type="term" value="P:signal transduction"/>
    <property type="evidence" value="ECO:0007669"/>
    <property type="project" value="UniProtKB-KW"/>
</dbReference>
<dbReference type="AlphaFoldDB" id="A0AA39KTY1"/>
<evidence type="ECO:0000256" key="4">
    <source>
        <dbReference type="ARBA" id="ARBA00022692"/>
    </source>
</evidence>
<name>A0AA39KTY1_9HYME</name>
<protein>
    <recommendedName>
        <fullName evidence="13">Odorant receptor</fullName>
    </recommendedName>
</protein>
<dbReference type="Proteomes" id="UP001168990">
    <property type="component" value="Unassembled WGS sequence"/>
</dbReference>
<sequence length="634" mass="71946">MVRSSDREASITKNQKNEFKNISSNADAQFALQINRWLLKPLGIWPLEQDSSVIGKIITATLIIMSLFLLAFRFVPGVHLLIKIKNLSVSVKYIGPMNNCVMSILKYHSLIYGRHHLIDCIKEIFSDWRELSSINDRNIMIKNAKYGRFGATICVFFTYGGGIFYTIILPQIRGINVNANNETIRPLAYPGYFGFFDSQKSPTYELVLFLQCWGGYIGHTITCATCSLAIVFGMHACGQLEIVISWLKDLSSEGRTREDSNERFSTIIKKHVQTLRRALIIKIQKNKFQNDSSSADAQFALQVNQWLLKPLGIWPLTKHSSFIEKIVTAILVIVCSILLAFVSVPGLFLLINVKSFTARLNLLTGPFSFYVMLLMKYHSLVSGQQDLSNCIEQIIADWRELSSVNDRNIMMDYAKYDGRFGAVICAVFMYGGGIFYTGILPRISGNIVNINNETIRPLAYPGYYRFFNPQLSPAYEIVYGIHCCCAFVMHSITSATCSLLVVFVMHACGQLKIIIVWLKNLVNDTENNEDSNERFSKIIQQHVRTLRFINNIEKVLCEICLVEVVGCTLNICVLGYNLLLQWGKSDAIGIMTFATLQISFIFNIFLLCYIGELLTEEVMRTSVTYLNLLRTFME</sequence>
<evidence type="ECO:0000256" key="7">
    <source>
        <dbReference type="ARBA" id="ARBA00023136"/>
    </source>
</evidence>
<evidence type="ECO:0000256" key="5">
    <source>
        <dbReference type="ARBA" id="ARBA00022725"/>
    </source>
</evidence>
<dbReference type="InterPro" id="IPR004117">
    <property type="entry name" value="7tm6_olfct_rcpt"/>
</dbReference>
<evidence type="ECO:0000256" key="3">
    <source>
        <dbReference type="ARBA" id="ARBA00022606"/>
    </source>
</evidence>
<accession>A0AA39KTY1</accession>
<keyword evidence="5" id="KW-0552">Olfaction</keyword>
<feature type="transmembrane region" description="Helical" evidence="10">
    <location>
        <begin position="555"/>
        <end position="576"/>
    </location>
</feature>
<evidence type="ECO:0000256" key="9">
    <source>
        <dbReference type="ARBA" id="ARBA00023224"/>
    </source>
</evidence>
<keyword evidence="3" id="KW-0716">Sensory transduction</keyword>